<evidence type="ECO:0000313" key="1">
    <source>
        <dbReference type="EMBL" id="MBB2197232.1"/>
    </source>
</evidence>
<dbReference type="Proteomes" id="UP000530320">
    <property type="component" value="Unassembled WGS sequence"/>
</dbReference>
<dbReference type="EMBL" id="JABEQP010000003">
    <property type="protein sequence ID" value="MBB2197232.1"/>
    <property type="molecule type" value="Genomic_DNA"/>
</dbReference>
<dbReference type="RefSeq" id="WP_183008668.1">
    <property type="nucleotide sequence ID" value="NZ_JABEQP010000003.1"/>
</dbReference>
<name>A0A7W4JYU1_9PROT</name>
<proteinExistence type="predicted"/>
<accession>A0A7W4JYU1</accession>
<organism evidence="1 2">
    <name type="scientific">Gluconacetobacter dulcium</name>
    <dbReference type="NCBI Taxonomy" id="2729096"/>
    <lineage>
        <taxon>Bacteria</taxon>
        <taxon>Pseudomonadati</taxon>
        <taxon>Pseudomonadota</taxon>
        <taxon>Alphaproteobacteria</taxon>
        <taxon>Acetobacterales</taxon>
        <taxon>Acetobacteraceae</taxon>
        <taxon>Gluconacetobacter</taxon>
    </lineage>
</organism>
<evidence type="ECO:0000313" key="2">
    <source>
        <dbReference type="Proteomes" id="UP000530320"/>
    </source>
</evidence>
<sequence>MTVAAVIHTPPAPDAAAGEMPRWVKRHLGLNDARSWIVVNEVNQADWSGFDLRPLTGQNDPFAYDFIPPRLYEDVKATLLETHAQRTMRAMPGD</sequence>
<dbReference type="AlphaFoldDB" id="A0A7W4JYU1"/>
<comment type="caution">
    <text evidence="1">The sequence shown here is derived from an EMBL/GenBank/DDBJ whole genome shotgun (WGS) entry which is preliminary data.</text>
</comment>
<reference evidence="1 2" key="1">
    <citation type="submission" date="2020-04" db="EMBL/GenBank/DDBJ databases">
        <title>Description of novel Gluconacetobacter.</title>
        <authorList>
            <person name="Sombolestani A."/>
        </authorList>
    </citation>
    <scope>NUCLEOTIDE SEQUENCE [LARGE SCALE GENOMIC DNA]</scope>
    <source>
        <strain evidence="1 2">LMG 22058</strain>
    </source>
</reference>
<gene>
    <name evidence="1" type="ORF">HLH44_07105</name>
</gene>
<protein>
    <submittedName>
        <fullName evidence="1">Uncharacterized protein</fullName>
    </submittedName>
</protein>